<organism evidence="1 2">
    <name type="scientific">Thiocapsa roseopersicina</name>
    <dbReference type="NCBI Taxonomy" id="1058"/>
    <lineage>
        <taxon>Bacteria</taxon>
        <taxon>Pseudomonadati</taxon>
        <taxon>Pseudomonadota</taxon>
        <taxon>Gammaproteobacteria</taxon>
        <taxon>Chromatiales</taxon>
        <taxon>Chromatiaceae</taxon>
        <taxon>Thiocapsa</taxon>
    </lineage>
</organism>
<keyword evidence="2" id="KW-1185">Reference proteome</keyword>
<accession>A0A1H2WKH4</accession>
<proteinExistence type="predicted"/>
<name>A0A1H2WKH4_THIRO</name>
<dbReference type="AlphaFoldDB" id="A0A1H2WKH4"/>
<evidence type="ECO:0000313" key="1">
    <source>
        <dbReference type="EMBL" id="SDW81130.1"/>
    </source>
</evidence>
<evidence type="ECO:0000313" key="2">
    <source>
        <dbReference type="Proteomes" id="UP000198816"/>
    </source>
</evidence>
<dbReference type="STRING" id="1058.SAMN05421783_1095"/>
<dbReference type="Proteomes" id="UP000198816">
    <property type="component" value="Unassembled WGS sequence"/>
</dbReference>
<reference evidence="2" key="1">
    <citation type="submission" date="2016-10" db="EMBL/GenBank/DDBJ databases">
        <authorList>
            <person name="Varghese N."/>
            <person name="Submissions S."/>
        </authorList>
    </citation>
    <scope>NUCLEOTIDE SEQUENCE [LARGE SCALE GENOMIC DNA]</scope>
    <source>
        <strain evidence="2">DSM 217</strain>
    </source>
</reference>
<sequence length="30" mass="3322">MHRIGEIGAMLGARPIQRMHDDFVLASEGL</sequence>
<dbReference type="EMBL" id="FNNZ01000009">
    <property type="protein sequence ID" value="SDW81130.1"/>
    <property type="molecule type" value="Genomic_DNA"/>
</dbReference>
<protein>
    <submittedName>
        <fullName evidence="1">Uncharacterized protein</fullName>
    </submittedName>
</protein>
<gene>
    <name evidence="1" type="ORF">SAMN05421783_1095</name>
</gene>